<dbReference type="Proteomes" id="UP000237271">
    <property type="component" value="Unassembled WGS sequence"/>
</dbReference>
<name>A0A2P4XWD6_9STRA</name>
<comment type="caution">
    <text evidence="1">The sequence shown here is derived from an EMBL/GenBank/DDBJ whole genome shotgun (WGS) entry which is preliminary data.</text>
</comment>
<evidence type="ECO:0000313" key="2">
    <source>
        <dbReference type="Proteomes" id="UP000237271"/>
    </source>
</evidence>
<organism evidence="1 2">
    <name type="scientific">Phytophthora palmivora</name>
    <dbReference type="NCBI Taxonomy" id="4796"/>
    <lineage>
        <taxon>Eukaryota</taxon>
        <taxon>Sar</taxon>
        <taxon>Stramenopiles</taxon>
        <taxon>Oomycota</taxon>
        <taxon>Peronosporomycetes</taxon>
        <taxon>Peronosporales</taxon>
        <taxon>Peronosporaceae</taxon>
        <taxon>Phytophthora</taxon>
    </lineage>
</organism>
<reference evidence="1 2" key="1">
    <citation type="journal article" date="2017" name="Genome Biol. Evol.">
        <title>Phytophthora megakarya and P. palmivora, closely related causal agents of cacao black pod rot, underwent increases in genome sizes and gene numbers by different mechanisms.</title>
        <authorList>
            <person name="Ali S.S."/>
            <person name="Shao J."/>
            <person name="Lary D.J."/>
            <person name="Kronmiller B."/>
            <person name="Shen D."/>
            <person name="Strem M.D."/>
            <person name="Amoako-Attah I."/>
            <person name="Akrofi A.Y."/>
            <person name="Begoude B.A."/>
            <person name="Ten Hoopen G.M."/>
            <person name="Coulibaly K."/>
            <person name="Kebe B.I."/>
            <person name="Melnick R.L."/>
            <person name="Guiltinan M.J."/>
            <person name="Tyler B.M."/>
            <person name="Meinhardt L.W."/>
            <person name="Bailey B.A."/>
        </authorList>
    </citation>
    <scope>NUCLEOTIDE SEQUENCE [LARGE SCALE GENOMIC DNA]</scope>
    <source>
        <strain evidence="2">sbr112.9</strain>
    </source>
</reference>
<protein>
    <recommendedName>
        <fullName evidence="3">DDE-1 domain-containing protein</fullName>
    </recommendedName>
</protein>
<proteinExistence type="predicted"/>
<keyword evidence="2" id="KW-1185">Reference proteome</keyword>
<dbReference type="AlphaFoldDB" id="A0A2P4XWD6"/>
<accession>A0A2P4XWD6</accession>
<sequence length="86" mass="9259">MNAARKLILSPGVTDICQPMDASVVKADLYCQYHIDNQFPATPGGKRSLMSRIVATVWEAIPTSVIANSCIKAGLVPIGPRDRCCL</sequence>
<evidence type="ECO:0000313" key="1">
    <source>
        <dbReference type="EMBL" id="POM69873.1"/>
    </source>
</evidence>
<evidence type="ECO:0008006" key="3">
    <source>
        <dbReference type="Google" id="ProtNLM"/>
    </source>
</evidence>
<dbReference type="EMBL" id="NCKW01007814">
    <property type="protein sequence ID" value="POM69873.1"/>
    <property type="molecule type" value="Genomic_DNA"/>
</dbReference>
<dbReference type="OrthoDB" id="108652at2759"/>
<gene>
    <name evidence="1" type="ORF">PHPALM_13812</name>
</gene>